<evidence type="ECO:0000256" key="2">
    <source>
        <dbReference type="ARBA" id="ARBA00023125"/>
    </source>
</evidence>
<keyword evidence="6" id="KW-1185">Reference proteome</keyword>
<evidence type="ECO:0000256" key="1">
    <source>
        <dbReference type="ARBA" id="ARBA00023015"/>
    </source>
</evidence>
<dbReference type="PANTHER" id="PTHR43537:SF24">
    <property type="entry name" value="GLUCONATE OPERON TRANSCRIPTIONAL REPRESSOR"/>
    <property type="match status" value="1"/>
</dbReference>
<dbReference type="CDD" id="cd07377">
    <property type="entry name" value="WHTH_GntR"/>
    <property type="match status" value="1"/>
</dbReference>
<dbReference type="PROSITE" id="PS50949">
    <property type="entry name" value="HTH_GNTR"/>
    <property type="match status" value="1"/>
</dbReference>
<gene>
    <name evidence="5" type="ORF">EJ997_01260</name>
</gene>
<dbReference type="Proteomes" id="UP000280344">
    <property type="component" value="Chromosome"/>
</dbReference>
<dbReference type="OrthoDB" id="3267569at2"/>
<reference evidence="5 6" key="1">
    <citation type="submission" date="2018-12" db="EMBL/GenBank/DDBJ databases">
        <title>Complete genome sequence of Flaviflexus sp. H23T48.</title>
        <authorList>
            <person name="Bae J.-W."/>
            <person name="Lee J.-Y."/>
        </authorList>
    </citation>
    <scope>NUCLEOTIDE SEQUENCE [LARGE SCALE GENOMIC DNA]</scope>
    <source>
        <strain evidence="5 6">H23T48</strain>
    </source>
</reference>
<proteinExistence type="predicted"/>
<keyword evidence="3" id="KW-0804">Transcription</keyword>
<name>A0A3S9PUZ1_9ACTO</name>
<dbReference type="SUPFAM" id="SSF48008">
    <property type="entry name" value="GntR ligand-binding domain-like"/>
    <property type="match status" value="1"/>
</dbReference>
<dbReference type="GO" id="GO:0003677">
    <property type="term" value="F:DNA binding"/>
    <property type="evidence" value="ECO:0007669"/>
    <property type="project" value="UniProtKB-KW"/>
</dbReference>
<dbReference type="KEGG" id="flh:EJ997_01260"/>
<organism evidence="5 6">
    <name type="scientific">Flaviflexus ciconiae</name>
    <dbReference type="NCBI Taxonomy" id="2496867"/>
    <lineage>
        <taxon>Bacteria</taxon>
        <taxon>Bacillati</taxon>
        <taxon>Actinomycetota</taxon>
        <taxon>Actinomycetes</taxon>
        <taxon>Actinomycetales</taxon>
        <taxon>Actinomycetaceae</taxon>
        <taxon>Flaviflexus</taxon>
    </lineage>
</organism>
<dbReference type="Pfam" id="PF07729">
    <property type="entry name" value="FCD"/>
    <property type="match status" value="1"/>
</dbReference>
<dbReference type="SUPFAM" id="SSF46785">
    <property type="entry name" value="Winged helix' DNA-binding domain"/>
    <property type="match status" value="1"/>
</dbReference>
<evidence type="ECO:0000313" key="5">
    <source>
        <dbReference type="EMBL" id="AZQ76158.1"/>
    </source>
</evidence>
<dbReference type="AlphaFoldDB" id="A0A3S9PUZ1"/>
<protein>
    <submittedName>
        <fullName evidence="5">GntR family transcriptional regulator</fullName>
    </submittedName>
</protein>
<dbReference type="EMBL" id="CP034593">
    <property type="protein sequence ID" value="AZQ76158.1"/>
    <property type="molecule type" value="Genomic_DNA"/>
</dbReference>
<keyword evidence="2" id="KW-0238">DNA-binding</keyword>
<dbReference type="InterPro" id="IPR008920">
    <property type="entry name" value="TF_FadR/GntR_C"/>
</dbReference>
<dbReference type="Pfam" id="PF00392">
    <property type="entry name" value="GntR"/>
    <property type="match status" value="1"/>
</dbReference>
<accession>A0A3S9PUZ1</accession>
<dbReference type="InterPro" id="IPR036388">
    <property type="entry name" value="WH-like_DNA-bd_sf"/>
</dbReference>
<dbReference type="PANTHER" id="PTHR43537">
    <property type="entry name" value="TRANSCRIPTIONAL REGULATOR, GNTR FAMILY"/>
    <property type="match status" value="1"/>
</dbReference>
<dbReference type="InterPro" id="IPR000524">
    <property type="entry name" value="Tscrpt_reg_HTH_GntR"/>
</dbReference>
<dbReference type="InterPro" id="IPR011711">
    <property type="entry name" value="GntR_C"/>
</dbReference>
<dbReference type="SMART" id="SM00345">
    <property type="entry name" value="HTH_GNTR"/>
    <property type="match status" value="1"/>
</dbReference>
<dbReference type="InterPro" id="IPR036390">
    <property type="entry name" value="WH_DNA-bd_sf"/>
</dbReference>
<sequence>MYTQCVLNVKTVNYTAYMKTSSDSGRGITGRPSAGERAYSCIRDAILKGEFKEGDFLDEVELAHFVGTSRTPVREALKRLAAEKFVDILPRRGTQVHIISPTELEEGFTARYVFESFAIGELVDQNIDPTVLSDPHLVDHEAAGREQRWYDVVVADQRFHSSLVSQAGNSIITELHESLLRRQFRMGVRTVSSMPQRIDLINAQHREILESIRAGDKARALSVLQAHLLDIPGISSNSYS</sequence>
<feature type="domain" description="HTH gntR-type" evidence="4">
    <location>
        <begin position="32"/>
        <end position="99"/>
    </location>
</feature>
<evidence type="ECO:0000256" key="3">
    <source>
        <dbReference type="ARBA" id="ARBA00023163"/>
    </source>
</evidence>
<keyword evidence="1" id="KW-0805">Transcription regulation</keyword>
<dbReference type="Gene3D" id="1.20.120.530">
    <property type="entry name" value="GntR ligand-binding domain-like"/>
    <property type="match status" value="1"/>
</dbReference>
<dbReference type="Gene3D" id="1.10.10.10">
    <property type="entry name" value="Winged helix-like DNA-binding domain superfamily/Winged helix DNA-binding domain"/>
    <property type="match status" value="1"/>
</dbReference>
<dbReference type="SMART" id="SM00895">
    <property type="entry name" value="FCD"/>
    <property type="match status" value="1"/>
</dbReference>
<evidence type="ECO:0000259" key="4">
    <source>
        <dbReference type="PROSITE" id="PS50949"/>
    </source>
</evidence>
<dbReference type="GO" id="GO:0003700">
    <property type="term" value="F:DNA-binding transcription factor activity"/>
    <property type="evidence" value="ECO:0007669"/>
    <property type="project" value="InterPro"/>
</dbReference>
<evidence type="ECO:0000313" key="6">
    <source>
        <dbReference type="Proteomes" id="UP000280344"/>
    </source>
</evidence>